<dbReference type="EMBL" id="JBHMAS010000024">
    <property type="protein sequence ID" value="MFB9780532.1"/>
    <property type="molecule type" value="Genomic_DNA"/>
</dbReference>
<evidence type="ECO:0000313" key="4">
    <source>
        <dbReference type="Proteomes" id="UP001589587"/>
    </source>
</evidence>
<dbReference type="Gene3D" id="3.50.50.60">
    <property type="entry name" value="FAD/NAD(P)-binding domain"/>
    <property type="match status" value="2"/>
</dbReference>
<keyword evidence="2" id="KW-0560">Oxidoreductase</keyword>
<evidence type="ECO:0000256" key="2">
    <source>
        <dbReference type="ARBA" id="ARBA00023002"/>
    </source>
</evidence>
<feature type="non-terminal residue" evidence="3">
    <location>
        <position position="1"/>
    </location>
</feature>
<keyword evidence="4" id="KW-1185">Reference proteome</keyword>
<gene>
    <name evidence="3" type="ORF">ACFFQ6_12615</name>
</gene>
<protein>
    <submittedName>
        <fullName evidence="3">NAD(P)/FAD-dependent oxidoreductase</fullName>
    </submittedName>
</protein>
<sequence>VHRHTEIRAVHGEKYLEAIAVEDNRTGDQDTVRVRALFVFIGAVPHTGWLADAIALDDHGFVLTGVDAIHARADGSLPINGGLSRTLETSLPGLFAAGDIRRGSVKRVASAVGEGAMAVRQIHEYFERS</sequence>
<comment type="caution">
    <text evidence="3">The sequence shown here is derived from an EMBL/GenBank/DDBJ whole genome shotgun (WGS) entry which is preliminary data.</text>
</comment>
<reference evidence="3 4" key="1">
    <citation type="submission" date="2024-09" db="EMBL/GenBank/DDBJ databases">
        <authorList>
            <person name="Sun Q."/>
            <person name="Mori K."/>
        </authorList>
    </citation>
    <scope>NUCLEOTIDE SEQUENCE [LARGE SCALE GENOMIC DNA]</scope>
    <source>
        <strain evidence="3 4">JCM 11411</strain>
    </source>
</reference>
<dbReference type="PANTHER" id="PTHR48105">
    <property type="entry name" value="THIOREDOXIN REDUCTASE 1-RELATED-RELATED"/>
    <property type="match status" value="1"/>
</dbReference>
<keyword evidence="1" id="KW-0285">Flavoprotein</keyword>
<evidence type="ECO:0000256" key="1">
    <source>
        <dbReference type="ARBA" id="ARBA00022630"/>
    </source>
</evidence>
<organism evidence="3 4">
    <name type="scientific">Rhodococcus baikonurensis</name>
    <dbReference type="NCBI Taxonomy" id="172041"/>
    <lineage>
        <taxon>Bacteria</taxon>
        <taxon>Bacillati</taxon>
        <taxon>Actinomycetota</taxon>
        <taxon>Actinomycetes</taxon>
        <taxon>Mycobacteriales</taxon>
        <taxon>Nocardiaceae</taxon>
        <taxon>Rhodococcus</taxon>
        <taxon>Rhodococcus erythropolis group</taxon>
    </lineage>
</organism>
<name>A0ABV5XEY2_9NOCA</name>
<accession>A0ABV5XEY2</accession>
<dbReference type="InterPro" id="IPR050097">
    <property type="entry name" value="Ferredoxin-NADP_redctase_2"/>
</dbReference>
<proteinExistence type="predicted"/>
<dbReference type="SUPFAM" id="SSF51905">
    <property type="entry name" value="FAD/NAD(P)-binding domain"/>
    <property type="match status" value="1"/>
</dbReference>
<evidence type="ECO:0000313" key="3">
    <source>
        <dbReference type="EMBL" id="MFB9780532.1"/>
    </source>
</evidence>
<dbReference type="Proteomes" id="UP001589587">
    <property type="component" value="Unassembled WGS sequence"/>
</dbReference>
<dbReference type="RefSeq" id="WP_378374701.1">
    <property type="nucleotide sequence ID" value="NZ_JBHMAS010000024.1"/>
</dbReference>
<dbReference type="InterPro" id="IPR036188">
    <property type="entry name" value="FAD/NAD-bd_sf"/>
</dbReference>